<dbReference type="OrthoDB" id="8707822at2"/>
<keyword evidence="2" id="KW-1185">Reference proteome</keyword>
<protein>
    <recommendedName>
        <fullName evidence="3">AIM24 family protein</fullName>
    </recommendedName>
</protein>
<evidence type="ECO:0000313" key="1">
    <source>
        <dbReference type="EMBL" id="OPC81224.1"/>
    </source>
</evidence>
<proteinExistence type="predicted"/>
<comment type="caution">
    <text evidence="1">The sequence shown here is derived from an EMBL/GenBank/DDBJ whole genome shotgun (WGS) entry which is preliminary data.</text>
</comment>
<dbReference type="InterPro" id="IPR016031">
    <property type="entry name" value="Trp_RNA-bd_attenuator-like_dom"/>
</dbReference>
<dbReference type="InterPro" id="IPR036983">
    <property type="entry name" value="AIM24_sf"/>
</dbReference>
<dbReference type="Proteomes" id="UP000190037">
    <property type="component" value="Unassembled WGS sequence"/>
</dbReference>
<dbReference type="Pfam" id="PF01987">
    <property type="entry name" value="AIM24"/>
    <property type="match status" value="1"/>
</dbReference>
<organism evidence="1 2">
    <name type="scientific">Embleya scabrispora</name>
    <dbReference type="NCBI Taxonomy" id="159449"/>
    <lineage>
        <taxon>Bacteria</taxon>
        <taxon>Bacillati</taxon>
        <taxon>Actinomycetota</taxon>
        <taxon>Actinomycetes</taxon>
        <taxon>Kitasatosporales</taxon>
        <taxon>Streptomycetaceae</taxon>
        <taxon>Embleya</taxon>
    </lineage>
</organism>
<dbReference type="eggNOG" id="COG2013">
    <property type="taxonomic scope" value="Bacteria"/>
</dbReference>
<dbReference type="STRING" id="159449.B4N89_09940"/>
<accession>A0A1T3NWR3</accession>
<dbReference type="InterPro" id="IPR002838">
    <property type="entry name" value="AIM24"/>
</dbReference>
<dbReference type="EMBL" id="MWQN01000001">
    <property type="protein sequence ID" value="OPC81224.1"/>
    <property type="molecule type" value="Genomic_DNA"/>
</dbReference>
<dbReference type="PANTHER" id="PTHR38074:SF1">
    <property type="entry name" value="ALTERED INHERITANCE OF MITOCHONDRIA PROTEIN 24, MITOCHONDRIAL"/>
    <property type="match status" value="1"/>
</dbReference>
<evidence type="ECO:0008006" key="3">
    <source>
        <dbReference type="Google" id="ProtNLM"/>
    </source>
</evidence>
<gene>
    <name evidence="1" type="ORF">B4N89_09940</name>
</gene>
<dbReference type="PANTHER" id="PTHR38074">
    <property type="entry name" value="ALTERED INHERITANCE OF MITOCHONDRIA PROTEIN 24, MITOCHONDRIAL"/>
    <property type="match status" value="1"/>
</dbReference>
<evidence type="ECO:0000313" key="2">
    <source>
        <dbReference type="Proteomes" id="UP000190037"/>
    </source>
</evidence>
<name>A0A1T3NWR3_9ACTN</name>
<dbReference type="Gene3D" id="3.60.160.10">
    <property type="entry name" value="Mitochondrial biogenesis AIM24"/>
    <property type="match status" value="1"/>
</dbReference>
<sequence length="228" mass="24301">MDQQLIAAYGQTAPQARMSAHGNKICRANIQPGAPGVLAKQGSMIAYEGYITFAGHGQGMQRRVTGGITGERMQLMRCTGQGDIYFADYGADVAIMQLNPGEGLSVNASNILAFDENLEHRIKMVSGVTAKFSGNGLFNMELSGQGWVAITTRGTPVVLNPAERETYVDPDALVAWSTSLKVGTKRSMRLGGIVGRGSGEAMQVSFKGNGFVVVQPAEDATDRFHVRG</sequence>
<dbReference type="RefSeq" id="WP_078975529.1">
    <property type="nucleotide sequence ID" value="NZ_MWQN01000001.1"/>
</dbReference>
<reference evidence="1 2" key="1">
    <citation type="submission" date="2017-03" db="EMBL/GenBank/DDBJ databases">
        <title>Draft genome sequence of Streptomyces scabrisporus NF3, endophyte isolated from Amphipterygium adstringens.</title>
        <authorList>
            <person name="Vazquez M."/>
            <person name="Ceapa C.D."/>
            <person name="Rodriguez Luna D."/>
            <person name="Sanchez Esquivel S."/>
        </authorList>
    </citation>
    <scope>NUCLEOTIDE SEQUENCE [LARGE SCALE GENOMIC DNA]</scope>
    <source>
        <strain evidence="1 2">NF3</strain>
    </source>
</reference>
<dbReference type="SUPFAM" id="SSF51219">
    <property type="entry name" value="TRAP-like"/>
    <property type="match status" value="1"/>
</dbReference>
<dbReference type="AlphaFoldDB" id="A0A1T3NWR3"/>